<evidence type="ECO:0000256" key="1">
    <source>
        <dbReference type="SAM" id="Coils"/>
    </source>
</evidence>
<reference evidence="4 5" key="1">
    <citation type="journal article" date="2024" name="Nat. Commun.">
        <title>Phylogenomics reveals the evolutionary origins of lichenization in chlorophyte algae.</title>
        <authorList>
            <person name="Puginier C."/>
            <person name="Libourel C."/>
            <person name="Otte J."/>
            <person name="Skaloud P."/>
            <person name="Haon M."/>
            <person name="Grisel S."/>
            <person name="Petersen M."/>
            <person name="Berrin J.G."/>
            <person name="Delaux P.M."/>
            <person name="Dal Grande F."/>
            <person name="Keller J."/>
        </authorList>
    </citation>
    <scope>NUCLEOTIDE SEQUENCE [LARGE SCALE GENOMIC DNA]</scope>
    <source>
        <strain evidence="4 5">SAG 2043</strain>
    </source>
</reference>
<dbReference type="PANTHER" id="PTHR19327:SF0">
    <property type="entry name" value="GOLGIN SUBFAMILY A MEMBER 4"/>
    <property type="match status" value="1"/>
</dbReference>
<keyword evidence="1" id="KW-0175">Coiled coil</keyword>
<accession>A0AAW1Q6M2</accession>
<evidence type="ECO:0000256" key="2">
    <source>
        <dbReference type="SAM" id="MobiDB-lite"/>
    </source>
</evidence>
<feature type="compositionally biased region" description="Basic and acidic residues" evidence="2">
    <location>
        <begin position="455"/>
        <end position="483"/>
    </location>
</feature>
<dbReference type="SUPFAM" id="SSF57997">
    <property type="entry name" value="Tropomyosin"/>
    <property type="match status" value="1"/>
</dbReference>
<feature type="coiled-coil region" evidence="1">
    <location>
        <begin position="79"/>
        <end position="106"/>
    </location>
</feature>
<feature type="compositionally biased region" description="Polar residues" evidence="2">
    <location>
        <begin position="282"/>
        <end position="296"/>
    </location>
</feature>
<feature type="compositionally biased region" description="Polar residues" evidence="2">
    <location>
        <begin position="306"/>
        <end position="315"/>
    </location>
</feature>
<evidence type="ECO:0000313" key="4">
    <source>
        <dbReference type="EMBL" id="KAK9815909.1"/>
    </source>
</evidence>
<feature type="compositionally biased region" description="Basic and acidic residues" evidence="2">
    <location>
        <begin position="493"/>
        <end position="505"/>
    </location>
</feature>
<name>A0AAW1Q6M2_9CHLO</name>
<dbReference type="PROSITE" id="PS50913">
    <property type="entry name" value="GRIP"/>
    <property type="match status" value="1"/>
</dbReference>
<evidence type="ECO:0000259" key="3">
    <source>
        <dbReference type="PROSITE" id="PS50913"/>
    </source>
</evidence>
<dbReference type="SMART" id="SM00755">
    <property type="entry name" value="Grip"/>
    <property type="match status" value="1"/>
</dbReference>
<feature type="domain" description="GRIP" evidence="3">
    <location>
        <begin position="864"/>
        <end position="917"/>
    </location>
</feature>
<dbReference type="InterPro" id="IPR000237">
    <property type="entry name" value="GRIP_dom"/>
</dbReference>
<protein>
    <recommendedName>
        <fullName evidence="3">GRIP domain-containing protein</fullName>
    </recommendedName>
</protein>
<feature type="region of interest" description="Disordered" evidence="2">
    <location>
        <begin position="455"/>
        <end position="506"/>
    </location>
</feature>
<comment type="caution">
    <text evidence="4">The sequence shown here is derived from an EMBL/GenBank/DDBJ whole genome shotgun (WGS) entry which is preliminary data.</text>
</comment>
<dbReference type="PANTHER" id="PTHR19327">
    <property type="entry name" value="GOLGIN"/>
    <property type="match status" value="1"/>
</dbReference>
<dbReference type="Proteomes" id="UP001489004">
    <property type="component" value="Unassembled WGS sequence"/>
</dbReference>
<dbReference type="Pfam" id="PF01465">
    <property type="entry name" value="GRIP"/>
    <property type="match status" value="1"/>
</dbReference>
<feature type="region of interest" description="Disordered" evidence="2">
    <location>
        <begin position="278"/>
        <end position="317"/>
    </location>
</feature>
<keyword evidence="5" id="KW-1185">Reference proteome</keyword>
<feature type="coiled-coil region" evidence="1">
    <location>
        <begin position="143"/>
        <end position="177"/>
    </location>
</feature>
<feature type="coiled-coil region" evidence="1">
    <location>
        <begin position="707"/>
        <end position="794"/>
    </location>
</feature>
<dbReference type="AlphaFoldDB" id="A0AAW1Q6M2"/>
<gene>
    <name evidence="4" type="ORF">WJX72_011792</name>
</gene>
<dbReference type="EMBL" id="JALJOR010000006">
    <property type="protein sequence ID" value="KAK9815909.1"/>
    <property type="molecule type" value="Genomic_DNA"/>
</dbReference>
<sequence length="929" mass="101815">MNKFLANKLPSSLRETVNSTVSGLSENAARLKQNWDTAARPPEEASPSHAVAEKPAAAKAQQFLRLPVESARKLRWYDREDLNQLIETTLKEKQQLNDTIAALKQALQHRGVDERDVSLELEERLADADKLRYYDEGVSSVLLASAQGEIESLRGEVARQARDLEQLQKRLHDSEGASTSDSGAYESMHTADDAAVHPDDSALQVPRAHQSLLPAFEAAGGSNRAAAQPSLPPERLQQLVEALQSFEASSSAAELAARRSMLEQESLLAALQRTAAAASPQLPVSTAASTSGQQEAETGDAAESSAEAQAVTSDTGPGAAEELDLLKERLAVETQSRAALLGKLERVEVERQRQFEEVSSLQDQVGSLQARLTAAESDRKALEETLEKTRQELTEMEQTAERRLQELRGKVGSTQDRHVELLRKAQDICLGAEARAEATERKLEKAEARCAKAEADLQESRAEARRLGQDLKAREKDRDKAEARAASAEAALEDAHKTHSAELERGSAANSVLAGVRKAADEREAELRKAMREGEAKLRERISHLDDDNSDLRRSIAKARGEVASMERRVKQAEDGEALLMHDLRQAEALAADRDELAARVGALEEKLRETRAESGKLQNYKQLVRELEDARMRLENEVVTTVKIATSLESRLQAAKADVESAQHAALAADRRATEAERKVEREVEHRLEAIGENRVLWPHAARDEVSRLEKKLQAVHGMLASLQQELEDESQRRDSDAAALAGLQVRLAAAEERASRLEWEAREATGALQRQVAAARAEADEMRREAALAEEARLKAIPVMTKQGSLSLSRQQSRASLNGGGYTGQLHGGGNGLRRGGGSLHGVADMLFDAYNNTNGDAAHSELMNSTDILYMKNVILKFVEAHAAGRIQERDVLLPAIATLLRATPQEFRTLKAAVDGSNSWWPRIP</sequence>
<organism evidence="4 5">
    <name type="scientific">[Myrmecia] bisecta</name>
    <dbReference type="NCBI Taxonomy" id="41462"/>
    <lineage>
        <taxon>Eukaryota</taxon>
        <taxon>Viridiplantae</taxon>
        <taxon>Chlorophyta</taxon>
        <taxon>core chlorophytes</taxon>
        <taxon>Trebouxiophyceae</taxon>
        <taxon>Trebouxiales</taxon>
        <taxon>Trebouxiaceae</taxon>
        <taxon>Myrmecia</taxon>
    </lineage>
</organism>
<proteinExistence type="predicted"/>
<evidence type="ECO:0000313" key="5">
    <source>
        <dbReference type="Proteomes" id="UP001489004"/>
    </source>
</evidence>